<comment type="caution">
    <text evidence="6">The sequence shown here is derived from an EMBL/GenBank/DDBJ whole genome shotgun (WGS) entry which is preliminary data.</text>
</comment>
<evidence type="ECO:0000256" key="4">
    <source>
        <dbReference type="ARBA" id="ARBA00016274"/>
    </source>
</evidence>
<keyword evidence="5" id="KW-0535">Nitrogen fixation</keyword>
<reference evidence="7" key="1">
    <citation type="journal article" date="2019" name="Int. J. Syst. Evol. Microbiol.">
        <title>The Global Catalogue of Microorganisms (GCM) 10K type strain sequencing project: providing services to taxonomists for standard genome sequencing and annotation.</title>
        <authorList>
            <consortium name="The Broad Institute Genomics Platform"/>
            <consortium name="The Broad Institute Genome Sequencing Center for Infectious Disease"/>
            <person name="Wu L."/>
            <person name="Ma J."/>
        </authorList>
    </citation>
    <scope>NUCLEOTIDE SEQUENCE [LARGE SCALE GENOMIC DNA]</scope>
    <source>
        <strain evidence="7">CGMCC 1.10131</strain>
    </source>
</reference>
<sequence>MSEPSLQMDTDLLQDVAELSSAEGFLDYFGVPYQPSLVQVKRVLYLRLLSQVFEKQPCETFSEYKAAVAKAYCLLEKGVVLAHAAPQCQSCSGC</sequence>
<dbReference type="Pfam" id="PF03206">
    <property type="entry name" value="NifW"/>
    <property type="match status" value="1"/>
</dbReference>
<keyword evidence="7" id="KW-1185">Reference proteome</keyword>
<dbReference type="Proteomes" id="UP000651977">
    <property type="component" value="Unassembled WGS sequence"/>
</dbReference>
<evidence type="ECO:0000313" key="6">
    <source>
        <dbReference type="EMBL" id="GGB18264.1"/>
    </source>
</evidence>
<evidence type="ECO:0000256" key="2">
    <source>
        <dbReference type="ARBA" id="ARBA00008351"/>
    </source>
</evidence>
<evidence type="ECO:0000256" key="3">
    <source>
        <dbReference type="ARBA" id="ARBA00011284"/>
    </source>
</evidence>
<accession>A0ABQ1I5C4</accession>
<gene>
    <name evidence="6" type="ORF">GCM10007414_34610</name>
</gene>
<evidence type="ECO:0000256" key="1">
    <source>
        <dbReference type="ARBA" id="ARBA00002247"/>
    </source>
</evidence>
<proteinExistence type="inferred from homology"/>
<protein>
    <recommendedName>
        <fullName evidence="4">Nitrogenase-stabilizing/protective protein NifW</fullName>
    </recommendedName>
</protein>
<dbReference type="RefSeq" id="WP_055731599.1">
    <property type="nucleotide sequence ID" value="NZ_BMDY01000026.1"/>
</dbReference>
<name>A0ABQ1I5C4_9ALTE</name>
<comment type="similarity">
    <text evidence="2">Belongs to the NifW family.</text>
</comment>
<comment type="subunit">
    <text evidence="3">Homotrimer; associates with NifD.</text>
</comment>
<dbReference type="EMBL" id="BMDY01000026">
    <property type="protein sequence ID" value="GGB18264.1"/>
    <property type="molecule type" value="Genomic_DNA"/>
</dbReference>
<dbReference type="InterPro" id="IPR004893">
    <property type="entry name" value="NifW"/>
</dbReference>
<evidence type="ECO:0000313" key="7">
    <source>
        <dbReference type="Proteomes" id="UP000651977"/>
    </source>
</evidence>
<comment type="function">
    <text evidence="1">May protect the nitrogenase Fe-Mo protein from oxidative damage.</text>
</comment>
<organism evidence="6 7">
    <name type="scientific">Agarivorans gilvus</name>
    <dbReference type="NCBI Taxonomy" id="680279"/>
    <lineage>
        <taxon>Bacteria</taxon>
        <taxon>Pseudomonadati</taxon>
        <taxon>Pseudomonadota</taxon>
        <taxon>Gammaproteobacteria</taxon>
        <taxon>Alteromonadales</taxon>
        <taxon>Alteromonadaceae</taxon>
        <taxon>Agarivorans</taxon>
    </lineage>
</organism>
<evidence type="ECO:0000256" key="5">
    <source>
        <dbReference type="ARBA" id="ARBA00023231"/>
    </source>
</evidence>